<dbReference type="AlphaFoldDB" id="A0A6M3LQC6"/>
<organism evidence="1">
    <name type="scientific">viral metagenome</name>
    <dbReference type="NCBI Taxonomy" id="1070528"/>
    <lineage>
        <taxon>unclassified sequences</taxon>
        <taxon>metagenomes</taxon>
        <taxon>organismal metagenomes</taxon>
    </lineage>
</organism>
<accession>A0A6M3LQC6</accession>
<proteinExistence type="predicted"/>
<protein>
    <submittedName>
        <fullName evidence="1">Uncharacterized protein</fullName>
    </submittedName>
</protein>
<evidence type="ECO:0000313" key="1">
    <source>
        <dbReference type="EMBL" id="QJA94865.1"/>
    </source>
</evidence>
<name>A0A6M3LQC6_9ZZZZ</name>
<gene>
    <name evidence="1" type="ORF">MM415B03711_0007</name>
</gene>
<reference evidence="1" key="1">
    <citation type="submission" date="2020-03" db="EMBL/GenBank/DDBJ databases">
        <title>The deep terrestrial virosphere.</title>
        <authorList>
            <person name="Holmfeldt K."/>
            <person name="Nilsson E."/>
            <person name="Simone D."/>
            <person name="Lopez-Fernandez M."/>
            <person name="Wu X."/>
            <person name="de Brujin I."/>
            <person name="Lundin D."/>
            <person name="Andersson A."/>
            <person name="Bertilsson S."/>
            <person name="Dopson M."/>
        </authorList>
    </citation>
    <scope>NUCLEOTIDE SEQUENCE</scope>
    <source>
        <strain evidence="1">MM415B03711</strain>
    </source>
</reference>
<dbReference type="EMBL" id="MT143267">
    <property type="protein sequence ID" value="QJA94865.1"/>
    <property type="molecule type" value="Genomic_DNA"/>
</dbReference>
<sequence length="56" mass="6300">MTGSDLYIAANGAVLILVLRQLLEIERRLGACDSVIEKLKKYCKLFNPEIKPGKEH</sequence>